<evidence type="ECO:0000256" key="1">
    <source>
        <dbReference type="SAM" id="Phobius"/>
    </source>
</evidence>
<dbReference type="RefSeq" id="XP_018041959.1">
    <property type="nucleotide sequence ID" value="XM_018177134.1"/>
</dbReference>
<dbReference type="Pfam" id="PF24800">
    <property type="entry name" value="DUF7702"/>
    <property type="match status" value="1"/>
</dbReference>
<accession>A0A177CVK3</accession>
<dbReference type="AlphaFoldDB" id="A0A177CVK3"/>
<name>A0A177CVK3_9PLEO</name>
<sequence>MALSRHHRNNRAHLPRRLRLLQARLQAQQRLALHPHPLPNPHLRQRLPIHLEQRPCHGALANHLHLGLRRPVIAAAGNIGRPKPLRRLHQFENRTDFLVQLVLTLGIVLSIVGGTSITPSANGSHTPPTSSNAGVVLYIVGFVAILFILLVSVPHRAVVPARERHVPIVIFLALPFIAVRLLYSILSVFVHDHLFSIATGSAAVNIGMSVDEEFLGTLLWDCG</sequence>
<dbReference type="PANTHER" id="PTHR42109">
    <property type="entry name" value="UNPLACED GENOMIC SCAFFOLD UM_SCAF_CONTIG_1.265, WHOLE GENOME SHOTGUN SEQUENCE"/>
    <property type="match status" value="1"/>
</dbReference>
<feature type="transmembrane region" description="Helical" evidence="1">
    <location>
        <begin position="135"/>
        <end position="153"/>
    </location>
</feature>
<protein>
    <recommendedName>
        <fullName evidence="2">DUF7702 domain-containing protein</fullName>
    </recommendedName>
</protein>
<dbReference type="Proteomes" id="UP000077069">
    <property type="component" value="Unassembled WGS sequence"/>
</dbReference>
<reference evidence="3 4" key="1">
    <citation type="submission" date="2016-05" db="EMBL/GenBank/DDBJ databases">
        <title>Comparative analysis of secretome profiles of manganese(II)-oxidizing ascomycete fungi.</title>
        <authorList>
            <consortium name="DOE Joint Genome Institute"/>
            <person name="Zeiner C.A."/>
            <person name="Purvine S.O."/>
            <person name="Zink E.M."/>
            <person name="Wu S."/>
            <person name="Pasa-Tolic L."/>
            <person name="Chaput D.L."/>
            <person name="Haridas S."/>
            <person name="Grigoriev I.V."/>
            <person name="Santelli C.M."/>
            <person name="Hansel C.M."/>
        </authorList>
    </citation>
    <scope>NUCLEOTIDE SEQUENCE [LARGE SCALE GENOMIC DNA]</scope>
    <source>
        <strain evidence="3 4">AP3s5-JAC2a</strain>
    </source>
</reference>
<evidence type="ECO:0000313" key="4">
    <source>
        <dbReference type="Proteomes" id="UP000077069"/>
    </source>
</evidence>
<keyword evidence="1" id="KW-0812">Transmembrane</keyword>
<feature type="transmembrane region" description="Helical" evidence="1">
    <location>
        <begin position="97"/>
        <end position="115"/>
    </location>
</feature>
<keyword evidence="1" id="KW-0472">Membrane</keyword>
<feature type="transmembrane region" description="Helical" evidence="1">
    <location>
        <begin position="165"/>
        <end position="186"/>
    </location>
</feature>
<evidence type="ECO:0000313" key="3">
    <source>
        <dbReference type="EMBL" id="OAG11594.1"/>
    </source>
</evidence>
<dbReference type="PANTHER" id="PTHR42109:SF2">
    <property type="entry name" value="INTEGRAL MEMBRANE PROTEIN"/>
    <property type="match status" value="1"/>
</dbReference>
<dbReference type="InParanoid" id="A0A177CVK3"/>
<dbReference type="GeneID" id="28760620"/>
<proteinExistence type="predicted"/>
<dbReference type="EMBL" id="KV441548">
    <property type="protein sequence ID" value="OAG11594.1"/>
    <property type="molecule type" value="Genomic_DNA"/>
</dbReference>
<dbReference type="InterPro" id="IPR056119">
    <property type="entry name" value="DUF7702"/>
</dbReference>
<keyword evidence="4" id="KW-1185">Reference proteome</keyword>
<organism evidence="3 4">
    <name type="scientific">Paraphaeosphaeria sporulosa</name>
    <dbReference type="NCBI Taxonomy" id="1460663"/>
    <lineage>
        <taxon>Eukaryota</taxon>
        <taxon>Fungi</taxon>
        <taxon>Dikarya</taxon>
        <taxon>Ascomycota</taxon>
        <taxon>Pezizomycotina</taxon>
        <taxon>Dothideomycetes</taxon>
        <taxon>Pleosporomycetidae</taxon>
        <taxon>Pleosporales</taxon>
        <taxon>Massarineae</taxon>
        <taxon>Didymosphaeriaceae</taxon>
        <taxon>Paraphaeosphaeria</taxon>
    </lineage>
</organism>
<gene>
    <name evidence="3" type="ORF">CC84DRAFT_1159085</name>
</gene>
<feature type="domain" description="DUF7702" evidence="2">
    <location>
        <begin position="90"/>
        <end position="215"/>
    </location>
</feature>
<dbReference type="STRING" id="1460663.A0A177CVK3"/>
<keyword evidence="1" id="KW-1133">Transmembrane helix</keyword>
<evidence type="ECO:0000259" key="2">
    <source>
        <dbReference type="Pfam" id="PF24800"/>
    </source>
</evidence>
<dbReference type="OrthoDB" id="2560628at2759"/>